<reference evidence="1 2" key="1">
    <citation type="submission" date="2014-04" db="EMBL/GenBank/DDBJ databases">
        <authorList>
            <consortium name="DOE Joint Genome Institute"/>
            <person name="Kuo A."/>
            <person name="Kohler A."/>
            <person name="Nagy L.G."/>
            <person name="Floudas D."/>
            <person name="Copeland A."/>
            <person name="Barry K.W."/>
            <person name="Cichocki N."/>
            <person name="Veneault-Fourrey C."/>
            <person name="LaButti K."/>
            <person name="Lindquist E.A."/>
            <person name="Lipzen A."/>
            <person name="Lundell T."/>
            <person name="Morin E."/>
            <person name="Murat C."/>
            <person name="Sun H."/>
            <person name="Tunlid A."/>
            <person name="Henrissat B."/>
            <person name="Grigoriev I.V."/>
            <person name="Hibbett D.S."/>
            <person name="Martin F."/>
            <person name="Nordberg H.P."/>
            <person name="Cantor M.N."/>
            <person name="Hua S.X."/>
        </authorList>
    </citation>
    <scope>NUCLEOTIDE SEQUENCE [LARGE SCALE GENOMIC DNA]</scope>
    <source>
        <strain evidence="1 2">LaAM-08-1</strain>
    </source>
</reference>
<protein>
    <submittedName>
        <fullName evidence="1">Uncharacterized protein</fullName>
    </submittedName>
</protein>
<sequence length="158" mass="17160">MPQGIGIAVFPTDGRSLTDIEGVKNIHFECIYQFRLTLIDEGPMPILAAIFPGPLRRALPPVTMMTKMMTHGTLPRLPKGKDASSFRCMYPNYVSNVAPTSPLDALGIPAWSHVWLEEIHPFGTAIVGIMGSWSLDAAKEFIGALVQGGGQAMTISRH</sequence>
<organism evidence="1 2">
    <name type="scientific">Laccaria amethystina LaAM-08-1</name>
    <dbReference type="NCBI Taxonomy" id="1095629"/>
    <lineage>
        <taxon>Eukaryota</taxon>
        <taxon>Fungi</taxon>
        <taxon>Dikarya</taxon>
        <taxon>Basidiomycota</taxon>
        <taxon>Agaricomycotina</taxon>
        <taxon>Agaricomycetes</taxon>
        <taxon>Agaricomycetidae</taxon>
        <taxon>Agaricales</taxon>
        <taxon>Agaricineae</taxon>
        <taxon>Hydnangiaceae</taxon>
        <taxon>Laccaria</taxon>
    </lineage>
</organism>
<dbReference type="AlphaFoldDB" id="A0A0C9Y706"/>
<dbReference type="Proteomes" id="UP000054477">
    <property type="component" value="Unassembled WGS sequence"/>
</dbReference>
<evidence type="ECO:0000313" key="2">
    <source>
        <dbReference type="Proteomes" id="UP000054477"/>
    </source>
</evidence>
<reference evidence="2" key="2">
    <citation type="submission" date="2015-01" db="EMBL/GenBank/DDBJ databases">
        <title>Evolutionary Origins and Diversification of the Mycorrhizal Mutualists.</title>
        <authorList>
            <consortium name="DOE Joint Genome Institute"/>
            <consortium name="Mycorrhizal Genomics Consortium"/>
            <person name="Kohler A."/>
            <person name="Kuo A."/>
            <person name="Nagy L.G."/>
            <person name="Floudas D."/>
            <person name="Copeland A."/>
            <person name="Barry K.W."/>
            <person name="Cichocki N."/>
            <person name="Veneault-Fourrey C."/>
            <person name="LaButti K."/>
            <person name="Lindquist E.A."/>
            <person name="Lipzen A."/>
            <person name="Lundell T."/>
            <person name="Morin E."/>
            <person name="Murat C."/>
            <person name="Riley R."/>
            <person name="Ohm R."/>
            <person name="Sun H."/>
            <person name="Tunlid A."/>
            <person name="Henrissat B."/>
            <person name="Grigoriev I.V."/>
            <person name="Hibbett D.S."/>
            <person name="Martin F."/>
        </authorList>
    </citation>
    <scope>NUCLEOTIDE SEQUENCE [LARGE SCALE GENOMIC DNA]</scope>
    <source>
        <strain evidence="2">LaAM-08-1</strain>
    </source>
</reference>
<evidence type="ECO:0000313" key="1">
    <source>
        <dbReference type="EMBL" id="KIK05972.1"/>
    </source>
</evidence>
<gene>
    <name evidence="1" type="ORF">K443DRAFT_3510</name>
</gene>
<proteinExistence type="predicted"/>
<keyword evidence="2" id="KW-1185">Reference proteome</keyword>
<name>A0A0C9Y706_9AGAR</name>
<dbReference type="EMBL" id="KN838556">
    <property type="protein sequence ID" value="KIK05972.1"/>
    <property type="molecule type" value="Genomic_DNA"/>
</dbReference>
<accession>A0A0C9Y706</accession>
<dbReference type="HOGENOM" id="CLU_1669647_0_0_1"/>